<dbReference type="EMBL" id="FZNV01000001">
    <property type="protein sequence ID" value="SNR31691.1"/>
    <property type="molecule type" value="Genomic_DNA"/>
</dbReference>
<dbReference type="SUPFAM" id="SSF53474">
    <property type="entry name" value="alpha/beta-Hydrolases"/>
    <property type="match status" value="1"/>
</dbReference>
<dbReference type="RefSeq" id="WP_089259668.1">
    <property type="nucleotide sequence ID" value="NZ_FZNV01000001.1"/>
</dbReference>
<gene>
    <name evidence="2" type="ORF">SAMN04488009_1223</name>
</gene>
<evidence type="ECO:0000256" key="1">
    <source>
        <dbReference type="SAM" id="SignalP"/>
    </source>
</evidence>
<evidence type="ECO:0000313" key="2">
    <source>
        <dbReference type="EMBL" id="SNR31691.1"/>
    </source>
</evidence>
<dbReference type="InterPro" id="IPR029058">
    <property type="entry name" value="AB_hydrolase_fold"/>
</dbReference>
<protein>
    <recommendedName>
        <fullName evidence="4">Alpha/beta hydrolase</fullName>
    </recommendedName>
</protein>
<evidence type="ECO:0000313" key="3">
    <source>
        <dbReference type="Proteomes" id="UP000198337"/>
    </source>
</evidence>
<sequence>MKKILLYTLLLSATLVFSQDFKLVKGAITENLLVNDSIGETMAIYTPSNFSLDKSWPVIFVTDMRGNAKSSISMLVNSAEKEGYVLASSYSLNDSLSLSENVLIANRMLNAIVTSLPITNNRMYTAGFESGAKFASILPTFIPDINGVISVGATLGSIDILNVRQKFQFIGVVNRSDYNFPDMLEERKVLDKLKFPNQLFVFDGEKHLPDGNTLAMAMRMLTLSSMAKEHIVKDSTLIADTYNELLVKANTFFTNDQPILASYLISDIERVLAPLITMDSLKTTKKSLRRSTSYKKAIRTQNNIILKEDFAKGDYSYYLEEDIITYNYANLGWWNYQMKELDKLDKSSQLFERQSSSRLRGFINALIADNVDYVASAEKVDMDALNLLYMIKTITAPKEYESYLKVITISAGMEDFGTALFYLEELLKNGYSDKAKLYTLENSALLRITPEFNELIEKYLTNARYDIIPQ</sequence>
<comment type="caution">
    <text evidence="2">The sequence shown here is derived from an EMBL/GenBank/DDBJ whole genome shotgun (WGS) entry which is preliminary data.</text>
</comment>
<accession>A0ABY1SFH7</accession>
<feature type="chain" id="PRO_5046170942" description="Alpha/beta hydrolase" evidence="1">
    <location>
        <begin position="19"/>
        <end position="470"/>
    </location>
</feature>
<organism evidence="2 3">
    <name type="scientific">Maribacter sedimenticola</name>
    <dbReference type="NCBI Taxonomy" id="228956"/>
    <lineage>
        <taxon>Bacteria</taxon>
        <taxon>Pseudomonadati</taxon>
        <taxon>Bacteroidota</taxon>
        <taxon>Flavobacteriia</taxon>
        <taxon>Flavobacteriales</taxon>
        <taxon>Flavobacteriaceae</taxon>
        <taxon>Maribacter</taxon>
    </lineage>
</organism>
<evidence type="ECO:0008006" key="4">
    <source>
        <dbReference type="Google" id="ProtNLM"/>
    </source>
</evidence>
<reference evidence="2 3" key="1">
    <citation type="submission" date="2017-06" db="EMBL/GenBank/DDBJ databases">
        <authorList>
            <person name="Varghese N."/>
            <person name="Submissions S."/>
        </authorList>
    </citation>
    <scope>NUCLEOTIDE SEQUENCE [LARGE SCALE GENOMIC DNA]</scope>
    <source>
        <strain evidence="2 3">DSM 19840</strain>
    </source>
</reference>
<feature type="signal peptide" evidence="1">
    <location>
        <begin position="1"/>
        <end position="18"/>
    </location>
</feature>
<proteinExistence type="predicted"/>
<keyword evidence="3" id="KW-1185">Reference proteome</keyword>
<dbReference type="Proteomes" id="UP000198337">
    <property type="component" value="Unassembled WGS sequence"/>
</dbReference>
<keyword evidence="1" id="KW-0732">Signal</keyword>
<name>A0ABY1SFH7_9FLAO</name>